<evidence type="ECO:0008006" key="3">
    <source>
        <dbReference type="Google" id="ProtNLM"/>
    </source>
</evidence>
<sequence length="458" mass="49967">MAAIAAIALCTGCSPSEGFNAAASTPSLFQLAQNVGFPNSADPFGEAVSAATRAANLAQTASSAAQWDEVAKAWLQAIYWMQSVPPESPKRAFAQKKVQEYMRYLAYAQQQTARSSSLYYPTFGSTVLDTQLELYLSYSAAIGPPDVLIVGSSRALQGVDPQALQQALAARGKPGLKIFNFSINGATAQVVNFKLQKLLGPDRLPKMILWADGVRAFNSGRLDRTYNEIVASPGYQLLVSGVRPSLGDAVAGDRLATALSEDLERSATFKGDSLKADDGAIAPVKLASVPQAQFVEFRDPVAVTTLARAIPVERAIDANGFLSVATRFDPTRYYRNFPRVPGAYDGDYAGFYLGGSQDAALKAVTQFARSRRIPMTIVNLPVTWDYLDPTREWREVQFRQYMRQASQRAFLWRDLSTQNRLMRNDYFADPSHLNRYGAAAVARALAADAYIPWPQPGS</sequence>
<dbReference type="Proteomes" id="UP000500857">
    <property type="component" value="Chromosome"/>
</dbReference>
<keyword evidence="2" id="KW-1185">Reference proteome</keyword>
<organism evidence="1 2">
    <name type="scientific">Oxynema aestuarii AP17</name>
    <dbReference type="NCBI Taxonomy" id="2064643"/>
    <lineage>
        <taxon>Bacteria</taxon>
        <taxon>Bacillati</taxon>
        <taxon>Cyanobacteriota</taxon>
        <taxon>Cyanophyceae</taxon>
        <taxon>Oscillatoriophycideae</taxon>
        <taxon>Oscillatoriales</taxon>
        <taxon>Oscillatoriaceae</taxon>
        <taxon>Oxynema</taxon>
        <taxon>Oxynema aestuarii</taxon>
    </lineage>
</organism>
<dbReference type="SUPFAM" id="SSF52266">
    <property type="entry name" value="SGNH hydrolase"/>
    <property type="match status" value="1"/>
</dbReference>
<protein>
    <recommendedName>
        <fullName evidence="3">DUF1574 domain-containing protein</fullName>
    </recommendedName>
</protein>
<evidence type="ECO:0000313" key="2">
    <source>
        <dbReference type="Proteomes" id="UP000500857"/>
    </source>
</evidence>
<reference evidence="1 2" key="1">
    <citation type="submission" date="2020-04" db="EMBL/GenBank/DDBJ databases">
        <authorList>
            <person name="Basu S."/>
            <person name="Maruthanayagam V."/>
            <person name="Chakraborty S."/>
            <person name="Pramanik A."/>
            <person name="Mukherjee J."/>
            <person name="Brink B."/>
        </authorList>
    </citation>
    <scope>NUCLEOTIDE SEQUENCE [LARGE SCALE GENOMIC DNA]</scope>
    <source>
        <strain evidence="1 2">AP17</strain>
    </source>
</reference>
<proteinExistence type="predicted"/>
<dbReference type="KEGG" id="oxy:HCG48_00140"/>
<evidence type="ECO:0000313" key="1">
    <source>
        <dbReference type="EMBL" id="QIZ73515.1"/>
    </source>
</evidence>
<name>A0A6H1U4E3_9CYAN</name>
<dbReference type="AlphaFoldDB" id="A0A6H1U4E3"/>
<gene>
    <name evidence="1" type="ORF">HCG48_00140</name>
</gene>
<dbReference type="EMBL" id="CP051167">
    <property type="protein sequence ID" value="QIZ73515.1"/>
    <property type="molecule type" value="Genomic_DNA"/>
</dbReference>
<accession>A0A6H1U4E3</accession>